<evidence type="ECO:0000256" key="3">
    <source>
        <dbReference type="ARBA" id="ARBA00007069"/>
    </source>
</evidence>
<dbReference type="GO" id="GO:0005886">
    <property type="term" value="C:plasma membrane"/>
    <property type="evidence" value="ECO:0007669"/>
    <property type="project" value="UniProtKB-SubCell"/>
</dbReference>
<keyword evidence="8 11" id="KW-0812">Transmembrane</keyword>
<evidence type="ECO:0000313" key="14">
    <source>
        <dbReference type="EMBL" id="TFW70114.1"/>
    </source>
</evidence>
<evidence type="ECO:0000256" key="4">
    <source>
        <dbReference type="ARBA" id="ARBA00022448"/>
    </source>
</evidence>
<comment type="caution">
    <text evidence="14">The sequence shown here is derived from an EMBL/GenBank/DDBJ whole genome shotgun (WGS) entry which is preliminary data.</text>
</comment>
<dbReference type="Gene3D" id="1.10.3720.10">
    <property type="entry name" value="MetI-like"/>
    <property type="match status" value="1"/>
</dbReference>
<proteinExistence type="inferred from homology"/>
<dbReference type="RefSeq" id="WP_135278756.1">
    <property type="nucleotide sequence ID" value="NZ_PQVH01000014.1"/>
</dbReference>
<dbReference type="InterPro" id="IPR035906">
    <property type="entry name" value="MetI-like_sf"/>
</dbReference>
<feature type="transmembrane region" description="Helical" evidence="11">
    <location>
        <begin position="201"/>
        <end position="219"/>
    </location>
</feature>
<feature type="domain" description="ABC transmembrane type-1" evidence="13">
    <location>
        <begin position="15"/>
        <end position="218"/>
    </location>
</feature>
<keyword evidence="6 12" id="KW-0500">Molybdenum</keyword>
<feature type="transmembrane region" description="Helical" evidence="11">
    <location>
        <begin position="53"/>
        <end position="75"/>
    </location>
</feature>
<feature type="transmembrane region" description="Helical" evidence="11">
    <location>
        <begin position="87"/>
        <end position="112"/>
    </location>
</feature>
<reference evidence="14 15" key="1">
    <citation type="submission" date="2018-02" db="EMBL/GenBank/DDBJ databases">
        <title>A novel lanthanide dependent methylotroph, Methylotenera sp. La3113.</title>
        <authorList>
            <person name="Lv H."/>
            <person name="Tani A."/>
        </authorList>
    </citation>
    <scope>NUCLEOTIDE SEQUENCE [LARGE SCALE GENOMIC DNA]</scope>
    <source>
        <strain evidence="14 15">La3113</strain>
    </source>
</reference>
<dbReference type="EMBL" id="PQVH01000014">
    <property type="protein sequence ID" value="TFW70114.1"/>
    <property type="molecule type" value="Genomic_DNA"/>
</dbReference>
<gene>
    <name evidence="14" type="primary">modB</name>
    <name evidence="14" type="synonym">chlJ</name>
    <name evidence="14" type="ORF">C3Y98_11675</name>
</gene>
<dbReference type="CDD" id="cd06261">
    <property type="entry name" value="TM_PBP2"/>
    <property type="match status" value="1"/>
</dbReference>
<dbReference type="OrthoDB" id="9795403at2"/>
<accession>A0A4Y9VPR5</accession>
<keyword evidence="5" id="KW-1003">Cell membrane</keyword>
<dbReference type="GO" id="GO:0015098">
    <property type="term" value="F:molybdate ion transmembrane transporter activity"/>
    <property type="evidence" value="ECO:0007669"/>
    <property type="project" value="UniProtKB-UniRule"/>
</dbReference>
<dbReference type="PANTHER" id="PTHR30183">
    <property type="entry name" value="MOLYBDENUM TRANSPORT SYSTEM PERMEASE PROTEIN MODB"/>
    <property type="match status" value="1"/>
</dbReference>
<keyword evidence="10 11" id="KW-0472">Membrane</keyword>
<keyword evidence="9 11" id="KW-1133">Transmembrane helix</keyword>
<comment type="subcellular location">
    <subcellularLocation>
        <location evidence="2 12">Cell inner membrane</location>
        <topology evidence="2 12">Multi-pass membrane protein</topology>
    </subcellularLocation>
    <subcellularLocation>
        <location evidence="11">Cell membrane</location>
        <topology evidence="11">Multi-pass membrane protein</topology>
    </subcellularLocation>
</comment>
<feature type="transmembrane region" description="Helical" evidence="11">
    <location>
        <begin position="133"/>
        <end position="161"/>
    </location>
</feature>
<evidence type="ECO:0000256" key="12">
    <source>
        <dbReference type="RuleBase" id="RU365097"/>
    </source>
</evidence>
<evidence type="ECO:0000259" key="13">
    <source>
        <dbReference type="PROSITE" id="PS50928"/>
    </source>
</evidence>
<comment type="similarity">
    <text evidence="3 12">Belongs to the binding-protein-dependent transport system permease family. CysTW subfamily.</text>
</comment>
<organism evidence="14 15">
    <name type="scientific">Methylotenera oryzisoli</name>
    <dbReference type="NCBI Taxonomy" id="2080758"/>
    <lineage>
        <taxon>Bacteria</taxon>
        <taxon>Pseudomonadati</taxon>
        <taxon>Pseudomonadota</taxon>
        <taxon>Betaproteobacteria</taxon>
        <taxon>Nitrosomonadales</taxon>
        <taxon>Methylophilaceae</taxon>
        <taxon>Methylotenera</taxon>
    </lineage>
</organism>
<dbReference type="AlphaFoldDB" id="A0A4Y9VPR5"/>
<dbReference type="Pfam" id="PF00528">
    <property type="entry name" value="BPD_transp_1"/>
    <property type="match status" value="1"/>
</dbReference>
<evidence type="ECO:0000256" key="6">
    <source>
        <dbReference type="ARBA" id="ARBA00022505"/>
    </source>
</evidence>
<evidence type="ECO:0000313" key="15">
    <source>
        <dbReference type="Proteomes" id="UP000297706"/>
    </source>
</evidence>
<keyword evidence="15" id="KW-1185">Reference proteome</keyword>
<evidence type="ECO:0000256" key="8">
    <source>
        <dbReference type="ARBA" id="ARBA00022692"/>
    </source>
</evidence>
<evidence type="ECO:0000256" key="10">
    <source>
        <dbReference type="ARBA" id="ARBA00023136"/>
    </source>
</evidence>
<evidence type="ECO:0000256" key="1">
    <source>
        <dbReference type="ARBA" id="ARBA00002949"/>
    </source>
</evidence>
<dbReference type="PROSITE" id="PS50928">
    <property type="entry name" value="ABC_TM1"/>
    <property type="match status" value="1"/>
</dbReference>
<evidence type="ECO:0000256" key="5">
    <source>
        <dbReference type="ARBA" id="ARBA00022475"/>
    </source>
</evidence>
<dbReference type="NCBIfam" id="TIGR02141">
    <property type="entry name" value="modB_ABC"/>
    <property type="match status" value="1"/>
</dbReference>
<evidence type="ECO:0000256" key="11">
    <source>
        <dbReference type="RuleBase" id="RU363032"/>
    </source>
</evidence>
<dbReference type="InterPro" id="IPR000515">
    <property type="entry name" value="MetI-like"/>
</dbReference>
<dbReference type="InterPro" id="IPR011867">
    <property type="entry name" value="ModB_ABC"/>
</dbReference>
<evidence type="ECO:0000256" key="2">
    <source>
        <dbReference type="ARBA" id="ARBA00004429"/>
    </source>
</evidence>
<sequence>MLEFFSFTPAEITILLLSLKVAVCCVILIISPAIAVAWLLARKSFLGKSLLDSLIHLPLVLPPVVPGYLLLLLFGNSGLIGKFLNEHFGFSIAFTWMGAVVASAVMAFPLMVRSIRLAISHVDRRLELAAQSLGARPISVFFTVTLPLSMPGIITGLILAFSRSMGEFGATITFVGNIESETRTLPLAIYSLTQTPDGDLAALRLVIISMTLALGALMISDRLERKASQQIGHGHD</sequence>
<evidence type="ECO:0000256" key="9">
    <source>
        <dbReference type="ARBA" id="ARBA00022989"/>
    </source>
</evidence>
<dbReference type="FunFam" id="1.10.3720.10:FF:000018">
    <property type="entry name" value="Molybdenum transport system permease"/>
    <property type="match status" value="1"/>
</dbReference>
<evidence type="ECO:0000256" key="7">
    <source>
        <dbReference type="ARBA" id="ARBA00022519"/>
    </source>
</evidence>
<keyword evidence="7 12" id="KW-0997">Cell inner membrane</keyword>
<feature type="transmembrane region" description="Helical" evidence="11">
    <location>
        <begin position="12"/>
        <end position="41"/>
    </location>
</feature>
<dbReference type="SUPFAM" id="SSF161098">
    <property type="entry name" value="MetI-like"/>
    <property type="match status" value="1"/>
</dbReference>
<name>A0A4Y9VPR5_9PROT</name>
<keyword evidence="4 11" id="KW-0813">Transport</keyword>
<protein>
    <recommendedName>
        <fullName evidence="12">Molybdenum transport system permease</fullName>
    </recommendedName>
</protein>
<dbReference type="NCBIfam" id="NF006939">
    <property type="entry name" value="PRK09421.1"/>
    <property type="match status" value="1"/>
</dbReference>
<dbReference type="Proteomes" id="UP000297706">
    <property type="component" value="Unassembled WGS sequence"/>
</dbReference>
<dbReference type="PANTHER" id="PTHR30183:SF3">
    <property type="entry name" value="MOLYBDENUM TRANSPORT SYSTEM PERMEASE PROTEIN MODB"/>
    <property type="match status" value="1"/>
</dbReference>
<comment type="function">
    <text evidence="1 12">Part of the binding-protein-dependent transport system for molybdenum; probably responsible for the translocation of the substrate across the membrane.</text>
</comment>